<proteinExistence type="predicted"/>
<dbReference type="Pfam" id="PF18758">
    <property type="entry name" value="KDZ"/>
    <property type="match status" value="1"/>
</dbReference>
<feature type="coiled-coil region" evidence="1">
    <location>
        <begin position="583"/>
        <end position="610"/>
    </location>
</feature>
<name>A0A5M3MP90_CONPW</name>
<dbReference type="EMBL" id="JH711579">
    <property type="protein sequence ID" value="EIW80846.1"/>
    <property type="molecule type" value="Genomic_DNA"/>
</dbReference>
<dbReference type="InterPro" id="IPR040521">
    <property type="entry name" value="KDZ"/>
</dbReference>
<dbReference type="OMA" id="CHEEGER"/>
<evidence type="ECO:0008006" key="4">
    <source>
        <dbReference type="Google" id="ProtNLM"/>
    </source>
</evidence>
<keyword evidence="1" id="KW-0175">Coiled coil</keyword>
<gene>
    <name evidence="2" type="ORF">CONPUDRAFT_57761</name>
</gene>
<dbReference type="OrthoDB" id="3259803at2759"/>
<accession>A0A5M3MP90</accession>
<evidence type="ECO:0000256" key="1">
    <source>
        <dbReference type="SAM" id="Coils"/>
    </source>
</evidence>
<sequence>MVVSVGSPRRRTYVSGHTKRANQWHAWTTLLPSLIEPYRRHLHDTENLRTPSNLGQLKSARRCTRNCVGCTLTITCVFFDALKVIEVDTCPCVGAAQRLLRAGLFPCAPSSPTLAVDLRVLRFIEMLALRTAPNVSAWTDTLEAYLHGMGYKLPMKDRLRRRFQRSYHWYRVLERLSQEHLNNLVDGQCQSSVPDQPSLYLQERCPLCFGGDDWRAGRGAADLYASIITFFFQLLTFFSPDCIVCIDACFTQKRSNAHHESNTHDPPNPTHSVFIDETTVAAVEAAVDAKCKRQQGRPHGANQDDSVEPGMRIPTSVLDGCGESFVAADERRQKASTRFFSDTGLMTLMCRHDRVLWLVNMTSPGEKQHYALALINQLFQHIPKEMRVGILYDIGCQLERSCHKWNLLPSLLDRIIFGISVFHAYGHQWACQVVYHPRKRIGFGLSDGEGCERLWSALKLLIPSLRVSGFHQRLFTLDIQINYLDERSLDSYGLWLSRRWTATQKRLSSARNALVTINLPAKTLRSEWHDQVQVQTKPLPRQTSGQAHQDFARIITLEDTLQQSRETLRHSKNRLANPTHILVVDADLDMDDMRNRIKSLEDARKRQKSALGIDGRRKLSKLQGSLFLLTRMKALAVKTRLRDKLRHRKFELAKLERAYRQSVNEHRLNEHTSQSVKRREPTITALVQKYNTLCQELELIKHQGNAPQNAVLPHHINKEGIFDLDVDDGIWEDVGLHEDVPHPPDWLANNSVRDGIRHLLIRDRCKEETQRLSIERCRLQEWARSTWNGLEKAVKTAGVCYY</sequence>
<dbReference type="RefSeq" id="XP_007769070.1">
    <property type="nucleotide sequence ID" value="XM_007770880.1"/>
</dbReference>
<reference evidence="3" key="1">
    <citation type="journal article" date="2012" name="Science">
        <title>The Paleozoic origin of enzymatic lignin decomposition reconstructed from 31 fungal genomes.</title>
        <authorList>
            <person name="Floudas D."/>
            <person name="Binder M."/>
            <person name="Riley R."/>
            <person name="Barry K."/>
            <person name="Blanchette R.A."/>
            <person name="Henrissat B."/>
            <person name="Martinez A.T."/>
            <person name="Otillar R."/>
            <person name="Spatafora J.W."/>
            <person name="Yadav J.S."/>
            <person name="Aerts A."/>
            <person name="Benoit I."/>
            <person name="Boyd A."/>
            <person name="Carlson A."/>
            <person name="Copeland A."/>
            <person name="Coutinho P.M."/>
            <person name="de Vries R.P."/>
            <person name="Ferreira P."/>
            <person name="Findley K."/>
            <person name="Foster B."/>
            <person name="Gaskell J."/>
            <person name="Glotzer D."/>
            <person name="Gorecki P."/>
            <person name="Heitman J."/>
            <person name="Hesse C."/>
            <person name="Hori C."/>
            <person name="Igarashi K."/>
            <person name="Jurgens J.A."/>
            <person name="Kallen N."/>
            <person name="Kersten P."/>
            <person name="Kohler A."/>
            <person name="Kuees U."/>
            <person name="Kumar T.K.A."/>
            <person name="Kuo A."/>
            <person name="LaButti K."/>
            <person name="Larrondo L.F."/>
            <person name="Lindquist E."/>
            <person name="Ling A."/>
            <person name="Lombard V."/>
            <person name="Lucas S."/>
            <person name="Lundell T."/>
            <person name="Martin R."/>
            <person name="McLaughlin D.J."/>
            <person name="Morgenstern I."/>
            <person name="Morin E."/>
            <person name="Murat C."/>
            <person name="Nagy L.G."/>
            <person name="Nolan M."/>
            <person name="Ohm R.A."/>
            <person name="Patyshakuliyeva A."/>
            <person name="Rokas A."/>
            <person name="Ruiz-Duenas F.J."/>
            <person name="Sabat G."/>
            <person name="Salamov A."/>
            <person name="Samejima M."/>
            <person name="Schmutz J."/>
            <person name="Slot J.C."/>
            <person name="St John F."/>
            <person name="Stenlid J."/>
            <person name="Sun H."/>
            <person name="Sun S."/>
            <person name="Syed K."/>
            <person name="Tsang A."/>
            <person name="Wiebenga A."/>
            <person name="Young D."/>
            <person name="Pisabarro A."/>
            <person name="Eastwood D.C."/>
            <person name="Martin F."/>
            <person name="Cullen D."/>
            <person name="Grigoriev I.V."/>
            <person name="Hibbett D.S."/>
        </authorList>
    </citation>
    <scope>NUCLEOTIDE SEQUENCE [LARGE SCALE GENOMIC DNA]</scope>
    <source>
        <strain evidence="3">RWD-64-598 SS2</strain>
    </source>
</reference>
<dbReference type="PANTHER" id="PTHR33096">
    <property type="entry name" value="CXC2 DOMAIN-CONTAINING PROTEIN"/>
    <property type="match status" value="1"/>
</dbReference>
<evidence type="ECO:0000313" key="2">
    <source>
        <dbReference type="EMBL" id="EIW80846.1"/>
    </source>
</evidence>
<organism evidence="2 3">
    <name type="scientific">Coniophora puteana (strain RWD-64-598)</name>
    <name type="common">Brown rot fungus</name>
    <dbReference type="NCBI Taxonomy" id="741705"/>
    <lineage>
        <taxon>Eukaryota</taxon>
        <taxon>Fungi</taxon>
        <taxon>Dikarya</taxon>
        <taxon>Basidiomycota</taxon>
        <taxon>Agaricomycotina</taxon>
        <taxon>Agaricomycetes</taxon>
        <taxon>Agaricomycetidae</taxon>
        <taxon>Boletales</taxon>
        <taxon>Coniophorineae</taxon>
        <taxon>Coniophoraceae</taxon>
        <taxon>Coniophora</taxon>
    </lineage>
</organism>
<protein>
    <recommendedName>
        <fullName evidence="4">CxC1-like cysteine cluster associated with KDZ transposases domain-containing protein</fullName>
    </recommendedName>
</protein>
<dbReference type="Proteomes" id="UP000053558">
    <property type="component" value="Unassembled WGS sequence"/>
</dbReference>
<dbReference type="KEGG" id="cput:CONPUDRAFT_57761"/>
<evidence type="ECO:0000313" key="3">
    <source>
        <dbReference type="Proteomes" id="UP000053558"/>
    </source>
</evidence>
<dbReference type="AlphaFoldDB" id="A0A5M3MP90"/>
<dbReference type="PANTHER" id="PTHR33096:SF1">
    <property type="entry name" value="CXC1-LIKE CYSTEINE CLUSTER ASSOCIATED WITH KDZ TRANSPOSASES DOMAIN-CONTAINING PROTEIN"/>
    <property type="match status" value="1"/>
</dbReference>
<keyword evidence="3" id="KW-1185">Reference proteome</keyword>
<comment type="caution">
    <text evidence="2">The sequence shown here is derived from an EMBL/GenBank/DDBJ whole genome shotgun (WGS) entry which is preliminary data.</text>
</comment>
<dbReference type="GeneID" id="19207902"/>